<dbReference type="Gene3D" id="4.10.60.10">
    <property type="entry name" value="Zinc finger, CCHC-type"/>
    <property type="match status" value="1"/>
</dbReference>
<dbReference type="GO" id="GO:0003676">
    <property type="term" value="F:nucleic acid binding"/>
    <property type="evidence" value="ECO:0007669"/>
    <property type="project" value="InterPro"/>
</dbReference>
<dbReference type="InterPro" id="IPR036875">
    <property type="entry name" value="Znf_CCHC_sf"/>
</dbReference>
<dbReference type="EMBL" id="CAJVPV010011194">
    <property type="protein sequence ID" value="CAG8658826.1"/>
    <property type="molecule type" value="Genomic_DNA"/>
</dbReference>
<evidence type="ECO:0000313" key="5">
    <source>
        <dbReference type="Proteomes" id="UP000789342"/>
    </source>
</evidence>
<keyword evidence="1" id="KW-0863">Zinc-finger</keyword>
<dbReference type="PROSITE" id="PS50158">
    <property type="entry name" value="ZF_CCHC"/>
    <property type="match status" value="1"/>
</dbReference>
<organism evidence="4 5">
    <name type="scientific">Acaulospora morrowiae</name>
    <dbReference type="NCBI Taxonomy" id="94023"/>
    <lineage>
        <taxon>Eukaryota</taxon>
        <taxon>Fungi</taxon>
        <taxon>Fungi incertae sedis</taxon>
        <taxon>Mucoromycota</taxon>
        <taxon>Glomeromycotina</taxon>
        <taxon>Glomeromycetes</taxon>
        <taxon>Diversisporales</taxon>
        <taxon>Acaulosporaceae</taxon>
        <taxon>Acaulospora</taxon>
    </lineage>
</organism>
<protein>
    <submittedName>
        <fullName evidence="4">13685_t:CDS:1</fullName>
    </submittedName>
</protein>
<dbReference type="InterPro" id="IPR001878">
    <property type="entry name" value="Znf_CCHC"/>
</dbReference>
<name>A0A9N9E330_9GLOM</name>
<comment type="caution">
    <text evidence="4">The sequence shown here is derived from an EMBL/GenBank/DDBJ whole genome shotgun (WGS) entry which is preliminary data.</text>
</comment>
<evidence type="ECO:0000256" key="2">
    <source>
        <dbReference type="SAM" id="MobiDB-lite"/>
    </source>
</evidence>
<dbReference type="Proteomes" id="UP000789342">
    <property type="component" value="Unassembled WGS sequence"/>
</dbReference>
<feature type="compositionally biased region" description="Basic and acidic residues" evidence="2">
    <location>
        <begin position="110"/>
        <end position="126"/>
    </location>
</feature>
<reference evidence="4" key="1">
    <citation type="submission" date="2021-06" db="EMBL/GenBank/DDBJ databases">
        <authorList>
            <person name="Kallberg Y."/>
            <person name="Tangrot J."/>
            <person name="Rosling A."/>
        </authorList>
    </citation>
    <scope>NUCLEOTIDE SEQUENCE</scope>
    <source>
        <strain evidence="4">CL551</strain>
    </source>
</reference>
<gene>
    <name evidence="4" type="ORF">AMORRO_LOCUS10313</name>
</gene>
<proteinExistence type="predicted"/>
<dbReference type="SUPFAM" id="SSF57756">
    <property type="entry name" value="Retrovirus zinc finger-like domains"/>
    <property type="match status" value="1"/>
</dbReference>
<keyword evidence="1" id="KW-0479">Metal-binding</keyword>
<dbReference type="GO" id="GO:0008270">
    <property type="term" value="F:zinc ion binding"/>
    <property type="evidence" value="ECO:0007669"/>
    <property type="project" value="UniProtKB-KW"/>
</dbReference>
<feature type="compositionally biased region" description="Acidic residues" evidence="2">
    <location>
        <begin position="140"/>
        <end position="151"/>
    </location>
</feature>
<dbReference type="AlphaFoldDB" id="A0A9N9E330"/>
<evidence type="ECO:0000313" key="4">
    <source>
        <dbReference type="EMBL" id="CAG8658826.1"/>
    </source>
</evidence>
<feature type="domain" description="CCHC-type" evidence="3">
    <location>
        <begin position="21"/>
        <end position="35"/>
    </location>
</feature>
<feature type="non-terminal residue" evidence="4">
    <location>
        <position position="242"/>
    </location>
</feature>
<keyword evidence="1" id="KW-0862">Zinc</keyword>
<keyword evidence="5" id="KW-1185">Reference proteome</keyword>
<evidence type="ECO:0000256" key="1">
    <source>
        <dbReference type="PROSITE-ProRule" id="PRU00047"/>
    </source>
</evidence>
<evidence type="ECO:0000259" key="3">
    <source>
        <dbReference type="PROSITE" id="PS50158"/>
    </source>
</evidence>
<feature type="region of interest" description="Disordered" evidence="2">
    <location>
        <begin position="74"/>
        <end position="151"/>
    </location>
</feature>
<sequence>TRPTADSRDRQPTTRPRRDDKCFQCREYGHITRYCNKRSVNNQEHLRRPRSIKHYELEGDDDYEIEEYDEMYNTNVTQKVGRPPKRRIEHSNDGEQRARRKPNRVPPTEIEIHEDKPIDLDLEKIPKPRRKRELSSLLEPESDQESTETDLFNEFEYKEEKIDERDGYYTDDMLLDKELYENPWEEMKSPAIYLTNVEEVPTLEEEKEPELTMKERIESLIEKNTELGKEDKGDVRELLKNE</sequence>
<accession>A0A9N9E330</accession>